<dbReference type="InterPro" id="IPR027056">
    <property type="entry name" value="Gluconate_2DH_su3"/>
</dbReference>
<comment type="similarity">
    <text evidence="1">Belongs to the GMC oxidoreductase family.</text>
</comment>
<evidence type="ECO:0000256" key="1">
    <source>
        <dbReference type="ARBA" id="ARBA00010790"/>
    </source>
</evidence>
<evidence type="ECO:0000259" key="6">
    <source>
        <dbReference type="PROSITE" id="PS51379"/>
    </source>
</evidence>
<keyword evidence="4" id="KW-0560">Oxidoreductase</keyword>
<accession>A0ABV1K5G1</accession>
<dbReference type="InterPro" id="IPR017896">
    <property type="entry name" value="4Fe4S_Fe-S-bd"/>
</dbReference>
<reference evidence="7 8" key="1">
    <citation type="submission" date="2024-03" db="EMBL/GenBank/DDBJ databases">
        <title>Draft genome sequence of Pseudonocardia nematodicida JCM 31783.</title>
        <authorList>
            <person name="Butdee W."/>
            <person name="Duangmal K."/>
        </authorList>
    </citation>
    <scope>NUCLEOTIDE SEQUENCE [LARGE SCALE GENOMIC DNA]</scope>
    <source>
        <strain evidence="7 8">JCM 31783</strain>
    </source>
</reference>
<dbReference type="Pfam" id="PF13618">
    <property type="entry name" value="Gluconate_2-dh3"/>
    <property type="match status" value="1"/>
</dbReference>
<dbReference type="PANTHER" id="PTHR46056:SF12">
    <property type="entry name" value="LONG-CHAIN-ALCOHOL OXIDASE"/>
    <property type="match status" value="1"/>
</dbReference>
<dbReference type="Pfam" id="PF05199">
    <property type="entry name" value="GMC_oxred_C"/>
    <property type="match status" value="1"/>
</dbReference>
<keyword evidence="3" id="KW-0274">FAD</keyword>
<evidence type="ECO:0000256" key="5">
    <source>
        <dbReference type="SAM" id="MobiDB-lite"/>
    </source>
</evidence>
<comment type="caution">
    <text evidence="7">The sequence shown here is derived from an EMBL/GenBank/DDBJ whole genome shotgun (WGS) entry which is preliminary data.</text>
</comment>
<keyword evidence="2" id="KW-0285">Flavoprotein</keyword>
<protein>
    <submittedName>
        <fullName evidence="7">GMC family oxidoreductase N-terminal domain-containing protein</fullName>
    </submittedName>
</protein>
<dbReference type="Pfam" id="PF13450">
    <property type="entry name" value="NAD_binding_8"/>
    <property type="match status" value="1"/>
</dbReference>
<dbReference type="PANTHER" id="PTHR46056">
    <property type="entry name" value="LONG-CHAIN-ALCOHOL OXIDASE"/>
    <property type="match status" value="1"/>
</dbReference>
<dbReference type="InterPro" id="IPR000172">
    <property type="entry name" value="GMC_OxRdtase_N"/>
</dbReference>
<evidence type="ECO:0000313" key="8">
    <source>
        <dbReference type="Proteomes" id="UP001494902"/>
    </source>
</evidence>
<dbReference type="SUPFAM" id="SSF51905">
    <property type="entry name" value="FAD/NAD(P)-binding domain"/>
    <property type="match status" value="1"/>
</dbReference>
<proteinExistence type="inferred from homology"/>
<evidence type="ECO:0000256" key="4">
    <source>
        <dbReference type="ARBA" id="ARBA00023002"/>
    </source>
</evidence>
<evidence type="ECO:0000313" key="7">
    <source>
        <dbReference type="EMBL" id="MEQ3549058.1"/>
    </source>
</evidence>
<dbReference type="PROSITE" id="PS00624">
    <property type="entry name" value="GMC_OXRED_2"/>
    <property type="match status" value="1"/>
</dbReference>
<keyword evidence="8" id="KW-1185">Reference proteome</keyword>
<dbReference type="Gene3D" id="3.50.50.60">
    <property type="entry name" value="FAD/NAD(P)-binding domain"/>
    <property type="match status" value="2"/>
</dbReference>
<dbReference type="RefSeq" id="WP_349296149.1">
    <property type="nucleotide sequence ID" value="NZ_JBEDNQ010000001.1"/>
</dbReference>
<dbReference type="InterPro" id="IPR007867">
    <property type="entry name" value="GMC_OxRtase_C"/>
</dbReference>
<name>A0ABV1K5G1_9PSEU</name>
<dbReference type="InterPro" id="IPR036188">
    <property type="entry name" value="FAD/NAD-bd_sf"/>
</dbReference>
<dbReference type="Proteomes" id="UP001494902">
    <property type="component" value="Unassembled WGS sequence"/>
</dbReference>
<evidence type="ECO:0000256" key="3">
    <source>
        <dbReference type="ARBA" id="ARBA00022827"/>
    </source>
</evidence>
<feature type="domain" description="4Fe-4S ferredoxin-type" evidence="6">
    <location>
        <begin position="374"/>
        <end position="405"/>
    </location>
</feature>
<gene>
    <name evidence="7" type="ORF">WIS52_01130</name>
</gene>
<dbReference type="PROSITE" id="PS51379">
    <property type="entry name" value="4FE4S_FER_2"/>
    <property type="match status" value="1"/>
</dbReference>
<dbReference type="Pfam" id="PF00732">
    <property type="entry name" value="GMC_oxred_N"/>
    <property type="match status" value="1"/>
</dbReference>
<evidence type="ECO:0000256" key="2">
    <source>
        <dbReference type="ARBA" id="ARBA00022630"/>
    </source>
</evidence>
<sequence length="709" mass="75080">MPTPSPSSAAIAGFTGEETRVLAALIDVIIPEDEDAGGWDGGVARLLREHAQDFMAWAVAPLKIAVADAETEAREKFGVGCADLDHRERRSVVEALAERESVTEQPATGVMGGLDREAAAPIAALKQVAFEGYYGNTSEPAGWAVANFRPLPEGVTPVDPDPPAGVRPESLARHYDVVVVGAGAGGGVVAAELAENGRNVLVVERAREHRTGDLRTNHLQGKREQDYDTTAGPGPGSPRVLELADGTVSVARSDRNGLAYGLVAMTLGGGTRLWQAMSWRFFPEDFRMAAEYGTPEASTLADWPISYDDLAPYYDRVEWELGVSGDGRGVLGARTPRTREYPMPPLPSDSTREVLEGSAARLGWRSTAIPYAINSVPRDGRAACVRCPQCIGHACPVDAKNGTHNTFLPRALATGRTDLIMASQVVEIVHDGRGRASGVRLITETGSGPVESTVRADVVVVSAGALETPRLLLASGLGNDWVGRNHHSHAGAYALATRPPDGAKTDLGPGHSVATLDFVHRDHEGWGGGVLYDSGPPYPLARAIGAGRNPATAYGAAHKAAMRRRSLPLGAMSMVQEIPHEFTRITLDPALRDRHGMPALRARYAAHPASQEAADYMKTHARRWVEEAGGRDVVALAGAGMPQGSEHSAGTARFGTDPASAACDVRGLLFGTDNVYVADASLHPTNGGFNPGLTVMANALRIGRLLTER</sequence>
<organism evidence="7 8">
    <name type="scientific">Pseudonocardia nematodicida</name>
    <dbReference type="NCBI Taxonomy" id="1206997"/>
    <lineage>
        <taxon>Bacteria</taxon>
        <taxon>Bacillati</taxon>
        <taxon>Actinomycetota</taxon>
        <taxon>Actinomycetes</taxon>
        <taxon>Pseudonocardiales</taxon>
        <taxon>Pseudonocardiaceae</taxon>
        <taxon>Pseudonocardia</taxon>
    </lineage>
</organism>
<dbReference type="EMBL" id="JBEDNQ010000001">
    <property type="protein sequence ID" value="MEQ3549058.1"/>
    <property type="molecule type" value="Genomic_DNA"/>
</dbReference>
<dbReference type="SUPFAM" id="SSF54373">
    <property type="entry name" value="FAD-linked reductases, C-terminal domain"/>
    <property type="match status" value="1"/>
</dbReference>
<feature type="region of interest" description="Disordered" evidence="5">
    <location>
        <begin position="218"/>
        <end position="238"/>
    </location>
</feature>